<dbReference type="InterPro" id="IPR029063">
    <property type="entry name" value="SAM-dependent_MTases_sf"/>
</dbReference>
<proteinExistence type="predicted"/>
<sequence>MRKFRQKYYDWFSHVYDRFIAMHASGQQGMLKTVLAEKAELEKGGRILDICTGTGALLNYLHRRLENGGMVVGVDFSGGMLGVARGKTAGANRLFLVQADVSRLPFKEDAFDTVTCAHAFYELKGGDQESCLREIGRILKPGKPFLMMEHDVPRKPLIRMLFYIRLMSMGAKKAFEILRHEKEILGQYFSSVEKITVSGGRSKILVCRR</sequence>
<evidence type="ECO:0000259" key="1">
    <source>
        <dbReference type="Pfam" id="PF13649"/>
    </source>
</evidence>
<dbReference type="AlphaFoldDB" id="A0A401FUW0"/>
<protein>
    <recommendedName>
        <fullName evidence="1">Methyltransferase domain-containing protein</fullName>
    </recommendedName>
</protein>
<evidence type="ECO:0000313" key="2">
    <source>
        <dbReference type="EMBL" id="GBC60756.1"/>
    </source>
</evidence>
<gene>
    <name evidence="2" type="ORF">DENIS_1715</name>
</gene>
<feature type="domain" description="Methyltransferase" evidence="1">
    <location>
        <begin position="47"/>
        <end position="142"/>
    </location>
</feature>
<dbReference type="EMBL" id="BEXT01000001">
    <property type="protein sequence ID" value="GBC60756.1"/>
    <property type="molecule type" value="Genomic_DNA"/>
</dbReference>
<organism evidence="2 3">
    <name type="scientific">Desulfonema ishimotonii</name>
    <dbReference type="NCBI Taxonomy" id="45657"/>
    <lineage>
        <taxon>Bacteria</taxon>
        <taxon>Pseudomonadati</taxon>
        <taxon>Thermodesulfobacteriota</taxon>
        <taxon>Desulfobacteria</taxon>
        <taxon>Desulfobacterales</taxon>
        <taxon>Desulfococcaceae</taxon>
        <taxon>Desulfonema</taxon>
    </lineage>
</organism>
<dbReference type="Gene3D" id="3.40.50.150">
    <property type="entry name" value="Vaccinia Virus protein VP39"/>
    <property type="match status" value="1"/>
</dbReference>
<accession>A0A401FUW0</accession>
<reference evidence="3" key="1">
    <citation type="submission" date="2017-11" db="EMBL/GenBank/DDBJ databases">
        <authorList>
            <person name="Watanabe M."/>
            <person name="Kojima H."/>
        </authorList>
    </citation>
    <scope>NUCLEOTIDE SEQUENCE [LARGE SCALE GENOMIC DNA]</scope>
    <source>
        <strain evidence="3">Tokyo 01</strain>
    </source>
</reference>
<dbReference type="RefSeq" id="WP_166404987.1">
    <property type="nucleotide sequence ID" value="NZ_BEXT01000001.1"/>
</dbReference>
<name>A0A401FUW0_9BACT</name>
<dbReference type="InterPro" id="IPR041698">
    <property type="entry name" value="Methyltransf_25"/>
</dbReference>
<dbReference type="PANTHER" id="PTHR43591">
    <property type="entry name" value="METHYLTRANSFERASE"/>
    <property type="match status" value="1"/>
</dbReference>
<dbReference type="CDD" id="cd02440">
    <property type="entry name" value="AdoMet_MTases"/>
    <property type="match status" value="1"/>
</dbReference>
<keyword evidence="3" id="KW-1185">Reference proteome</keyword>
<dbReference type="SUPFAM" id="SSF53335">
    <property type="entry name" value="S-adenosyl-L-methionine-dependent methyltransferases"/>
    <property type="match status" value="1"/>
</dbReference>
<dbReference type="Proteomes" id="UP000288096">
    <property type="component" value="Unassembled WGS sequence"/>
</dbReference>
<reference evidence="3" key="2">
    <citation type="submission" date="2019-01" db="EMBL/GenBank/DDBJ databases">
        <title>Genome sequence of Desulfonema ishimotonii strain Tokyo 01.</title>
        <authorList>
            <person name="Fukui M."/>
        </authorList>
    </citation>
    <scope>NUCLEOTIDE SEQUENCE [LARGE SCALE GENOMIC DNA]</scope>
    <source>
        <strain evidence="3">Tokyo 01</strain>
    </source>
</reference>
<dbReference type="Pfam" id="PF13649">
    <property type="entry name" value="Methyltransf_25"/>
    <property type="match status" value="1"/>
</dbReference>
<comment type="caution">
    <text evidence="2">The sequence shown here is derived from an EMBL/GenBank/DDBJ whole genome shotgun (WGS) entry which is preliminary data.</text>
</comment>
<evidence type="ECO:0000313" key="3">
    <source>
        <dbReference type="Proteomes" id="UP000288096"/>
    </source>
</evidence>